<feature type="compositionally biased region" description="Polar residues" evidence="1">
    <location>
        <begin position="634"/>
        <end position="646"/>
    </location>
</feature>
<feature type="region of interest" description="Disordered" evidence="1">
    <location>
        <begin position="257"/>
        <end position="337"/>
    </location>
</feature>
<dbReference type="GO" id="GO:0035361">
    <property type="term" value="C:Cul8-RING ubiquitin ligase complex"/>
    <property type="evidence" value="ECO:0007669"/>
    <property type="project" value="TreeGrafter"/>
</dbReference>
<dbReference type="OrthoDB" id="2386201at2759"/>
<dbReference type="PANTHER" id="PTHR28122">
    <property type="entry name" value="E3 UBIQUITIN-PROTEIN LIGASE SUBSTRATE RECEPTOR MMS22"/>
    <property type="match status" value="1"/>
</dbReference>
<feature type="region of interest" description="Disordered" evidence="1">
    <location>
        <begin position="777"/>
        <end position="796"/>
    </location>
</feature>
<organism evidence="2 3">
    <name type="scientific">Dimargaris verticillata</name>
    <dbReference type="NCBI Taxonomy" id="2761393"/>
    <lineage>
        <taxon>Eukaryota</taxon>
        <taxon>Fungi</taxon>
        <taxon>Fungi incertae sedis</taxon>
        <taxon>Zoopagomycota</taxon>
        <taxon>Kickxellomycotina</taxon>
        <taxon>Dimargaritomycetes</taxon>
        <taxon>Dimargaritales</taxon>
        <taxon>Dimargaritaceae</taxon>
        <taxon>Dimargaris</taxon>
    </lineage>
</organism>
<feature type="region of interest" description="Disordered" evidence="1">
    <location>
        <begin position="686"/>
        <end position="758"/>
    </location>
</feature>
<keyword evidence="3" id="KW-1185">Reference proteome</keyword>
<evidence type="ECO:0000313" key="3">
    <source>
        <dbReference type="Proteomes" id="UP001151582"/>
    </source>
</evidence>
<feature type="compositionally biased region" description="Polar residues" evidence="1">
    <location>
        <begin position="175"/>
        <end position="187"/>
    </location>
</feature>
<feature type="region of interest" description="Disordered" evidence="1">
    <location>
        <begin position="175"/>
        <end position="237"/>
    </location>
</feature>
<dbReference type="Proteomes" id="UP001151582">
    <property type="component" value="Unassembled WGS sequence"/>
</dbReference>
<dbReference type="EMBL" id="JANBQB010000016">
    <property type="protein sequence ID" value="KAJ1984546.1"/>
    <property type="molecule type" value="Genomic_DNA"/>
</dbReference>
<feature type="compositionally biased region" description="Polar residues" evidence="1">
    <location>
        <begin position="502"/>
        <end position="532"/>
    </location>
</feature>
<dbReference type="GO" id="GO:0031297">
    <property type="term" value="P:replication fork processing"/>
    <property type="evidence" value="ECO:0007669"/>
    <property type="project" value="InterPro"/>
</dbReference>
<evidence type="ECO:0008006" key="4">
    <source>
        <dbReference type="Google" id="ProtNLM"/>
    </source>
</evidence>
<comment type="caution">
    <text evidence="2">The sequence shown here is derived from an EMBL/GenBank/DDBJ whole genome shotgun (WGS) entry which is preliminary data.</text>
</comment>
<feature type="compositionally biased region" description="Polar residues" evidence="1">
    <location>
        <begin position="202"/>
        <end position="218"/>
    </location>
</feature>
<protein>
    <recommendedName>
        <fullName evidence="4">Mus7/MMS22 family-domain-containing protein</fullName>
    </recommendedName>
</protein>
<dbReference type="InterPro" id="IPR019021">
    <property type="entry name" value="Mms22"/>
</dbReference>
<accession>A0A9W8EBQ7</accession>
<reference evidence="2" key="1">
    <citation type="submission" date="2022-07" db="EMBL/GenBank/DDBJ databases">
        <title>Phylogenomic reconstructions and comparative analyses of Kickxellomycotina fungi.</title>
        <authorList>
            <person name="Reynolds N.K."/>
            <person name="Stajich J.E."/>
            <person name="Barry K."/>
            <person name="Grigoriev I.V."/>
            <person name="Crous P."/>
            <person name="Smith M.E."/>
        </authorList>
    </citation>
    <scope>NUCLEOTIDE SEQUENCE</scope>
    <source>
        <strain evidence="2">RSA 567</strain>
    </source>
</reference>
<sequence>MEPPKPTGVADLAEQQGPRYPLRKRKAIALYPYTLCAWVQPDTLPTPKAGYVDLSVLADNRTAKRTRARSPTLRPQSTETISPADAIQHRGVARHRPAIITYKRARPGFSRVQRRQRLRRDRYLHAMQSSSRAAPPNKSVPLPHLHELPYLSDEEEAIAVRTWQPQRTRRHFNNAQLLSDTDGSDPSPTAADSVITVDPSESDQVSHTRGKTLHTTATDFLARRPRPKRSQALTKRRLAGKLPASFLTLYNIADSERAAPSSLSPASNRPRPAVSAVPQLPHVGRRRQRQSHSPTHHTLSSSHSSSNSNPPSPPPLPPPLEFTFLHHSSDSEASGTDLPDLATMLATRKPDPSHTVDPPHLHQLSHRLVQAFRQTAPPRQRRAKKQQARIMELSRKHTRSPSPSSSPDRPLDQPNRRSSPELRPRPKRHRTRYVQPLNLTSQVLPVRQRLRQRRLATPGRRLTSHRTTFLSIDTHCSDNQGWQDIPDVLPTKLPRRWRQTNLHGQRARANNHNTRQRGKQSLASARGSSQRQIRLHRPTHLKLHDNDRGLSTHRETLARASQPTRSFRFIDHANSDLNGDTKQPVYLGASRAHQKAPQPSAHSPNVEIVPLDTMDPSNPDSPTRSKRPPYPSASFRQPSTKRSTNRPLAVVRPDSTRFLASTLQLAMQSRSRSKISRTAQARLPFSTEANSIQRPSLPLGANSHLSAKDTATREPRAARSERSSLRSNATDLVENSVAKTDTADLTSLDSQFPSEPEELPADHQAFSADMYAAYRPSVAGHQPSNPTLPTISDQPAADVSHPPIKLAVPQPCAWFDPMAVTYLPMGLTFSGKSYIGKGHLAQLLACIRQLSARDHAHATDRCVDQTSALAVVIPTAVLNYQSFMDQLHLATTKAPLSQSYIFGQLQAPGFDHDTWRQTLESNRAHYYTRWYALVNHDASQPALTLPRPRPNTQPSIHHLEAHHALGQPERRANVDECLEFLESTMNFIHHGLAGMDQAMVQSVVPVLLAMIDEMMGSLLACLGQFLARHCPCESQGDPLHVSTPSQLVPSWHQCAQSESLELTLTTMWYLLDWCVRAERHIRATLGNQSPEIDQASGPVPRAGSPAVSSLVHWQGELNARSIALVSTLVVWMYRLTLSPGPMDSARTIDVVVFNRLITAWPAQLWHCLMRLLATGAWDAVFVDPEHLAFFWSPGATWRGLVRHAQTLGSLTPVDDIPGGDASFWKALNHIILGQLHYARAWVSGLPSAQRQVQLSSHWAWLGFQAAKAWAFTFHMLPWCHLGGTSTALTISQDVSAVVPSPVGHQWDSTLVHELLIFSLLLARVGTEATPITTQYSTSAVVRLCQELGVIARSVLPSPSAQVERYASHVLSCYHRLLGYWHREATMAPLVTLYRFWADRRLDDLAIESHHSFPSFLITKDAQFVAECASAPQRTDTSFHLFLKACALSLRQWVTQYSAVASREPRLAAKRRKEVLQLISQLSPTRVMVFPSKSGARTATRSTPFTYGSLGNHYALTLLFLRVIPPTIRAAWPLAQMMSYLNFKASDFTARRVFMEALYFAWVVHIELKRDPQTVIKAFYDHWRTVAQEILDTYARLHHQPVLAPIFAHIATRTADSLTTATHTIGQTDNTRALLPQDKPRLERYQRARSKMLCSFMSYVEQLLVTLSKRRPLAPADMANVKALMTNPPWCDILEHHTRYGRKCVRAVLRVHAKAIEVFAVVYSSVYRSTRHGVVTTDGSRGGPPNERFPANAAKSLHDPTLDDGRWAIEGDLDDNDLAQLFALEEAQVATNAALPDRGASEAIADFDTLQALDTGCYARLREWVIGCVLATSRVEAIRTPSTLSETISMFDQLFQSAVWALADCARFFVSAGYKTWGHFLLPFGADSFDVVTDPALRHRLLLIFLAPILTQDQSLVIAQYEPQLLALWFETVLDHRITYQQVLTKALLTSRFPSRFLFSRLAPLLHAGSGRLTLSRQQFKASRVALVDGVLSNMGDHHKATTHYASDHCVALQHRYRPWIQSLLQALKASYTALAARPDAQQTYTQDLVHPVVGAILGHCVDLLPEGRNTMAELTFFTSGVIPSLPMAVYLGHKVWGFSKQDFAHDTVLQSAIHEFIGHEFICPLDQWPLSAIGQQAVQRFVRTLNAPSQAQGSSAMALWNTNFSDFRQYLYTHLLTAPLVSAHSDPRILGAGWTNAVLLQALLQRLSLDMRHSPYYHLNAPLYSAELGAILGPTLVGMVAKLPTSESLMWTPTYWLYYAAVARLLTTILQGIHYVAVEFPGYCSAWFSIQKRASHTVLVVISALLDQLSSSALERNGNSELVDTADEAPGAIAALPPAWVVSTTKARSLLPQVQAFQQQLSNGTDRCSQTVASSHGTFSDVTCHIEGSSEDIKVNYQV</sequence>
<evidence type="ECO:0000256" key="1">
    <source>
        <dbReference type="SAM" id="MobiDB-lite"/>
    </source>
</evidence>
<feature type="region of interest" description="Disordered" evidence="1">
    <location>
        <begin position="374"/>
        <end position="433"/>
    </location>
</feature>
<evidence type="ECO:0000313" key="2">
    <source>
        <dbReference type="EMBL" id="KAJ1984546.1"/>
    </source>
</evidence>
<feature type="compositionally biased region" description="Basic and acidic residues" evidence="1">
    <location>
        <begin position="409"/>
        <end position="424"/>
    </location>
</feature>
<dbReference type="Pfam" id="PF09462">
    <property type="entry name" value="Mus7"/>
    <property type="match status" value="2"/>
</dbReference>
<dbReference type="PANTHER" id="PTHR28122:SF1">
    <property type="entry name" value="E3 UBIQUITIN-PROTEIN LIGASE SUBSTRATE RECEPTOR MMS22"/>
    <property type="match status" value="1"/>
</dbReference>
<feature type="compositionally biased region" description="Pro residues" evidence="1">
    <location>
        <begin position="310"/>
        <end position="320"/>
    </location>
</feature>
<name>A0A9W8EBQ7_9FUNG</name>
<feature type="compositionally biased region" description="Low complexity" evidence="1">
    <location>
        <begin position="291"/>
        <end position="309"/>
    </location>
</feature>
<dbReference type="GO" id="GO:0000724">
    <property type="term" value="P:double-strand break repair via homologous recombination"/>
    <property type="evidence" value="ECO:0007669"/>
    <property type="project" value="TreeGrafter"/>
</dbReference>
<dbReference type="GO" id="GO:0005634">
    <property type="term" value="C:nucleus"/>
    <property type="evidence" value="ECO:0007669"/>
    <property type="project" value="InterPro"/>
</dbReference>
<gene>
    <name evidence="2" type="ORF">H4R34_000581</name>
</gene>
<feature type="region of interest" description="Disordered" evidence="1">
    <location>
        <begin position="589"/>
        <end position="653"/>
    </location>
</feature>
<feature type="compositionally biased region" description="Basic and acidic residues" evidence="1">
    <location>
        <begin position="706"/>
        <end position="724"/>
    </location>
</feature>
<feature type="region of interest" description="Disordered" evidence="1">
    <location>
        <begin position="502"/>
        <end position="534"/>
    </location>
</feature>
<proteinExistence type="predicted"/>
<feature type="compositionally biased region" description="Polar residues" evidence="1">
    <location>
        <begin position="737"/>
        <end position="753"/>
    </location>
</feature>
<feature type="compositionally biased region" description="Basic residues" evidence="1">
    <location>
        <begin position="223"/>
        <end position="237"/>
    </location>
</feature>
<feature type="compositionally biased region" description="Polar residues" evidence="1">
    <location>
        <begin position="782"/>
        <end position="793"/>
    </location>
</feature>